<sequence>MFKLVGAAIIIIATTWAGFEAAKKLSLRPRQLRQLKVAMQSLEAEIMYGHTPLQEAARKLSKQLTNPLSNFFETFANRLKSGETTVKEAWDESLKKIWKSLALKQGEFEILSQFGETLGKSDRHHQQKQIMLTMAHLEREESDALERQGKYEKMMKSLGFLTGLLLIILLM</sequence>
<protein>
    <submittedName>
        <fullName evidence="1">Stage III sporulation protein SpoAB</fullName>
    </submittedName>
</protein>
<dbReference type="Proteomes" id="UP000064189">
    <property type="component" value="Unassembled WGS sequence"/>
</dbReference>
<organism evidence="1 2">
    <name type="scientific">Peribacillus simplex</name>
    <dbReference type="NCBI Taxonomy" id="1478"/>
    <lineage>
        <taxon>Bacteria</taxon>
        <taxon>Bacillati</taxon>
        <taxon>Bacillota</taxon>
        <taxon>Bacilli</taxon>
        <taxon>Bacillales</taxon>
        <taxon>Bacillaceae</taxon>
        <taxon>Peribacillus</taxon>
    </lineage>
</organism>
<name>A0A125QR20_9BACI</name>
<reference evidence="1 2" key="1">
    <citation type="submission" date="2015-11" db="EMBL/GenBank/DDBJ databases">
        <title>Genome Sequence of Bacillus simplex strain VanAntwerpen2.</title>
        <authorList>
            <person name="Couger M.B."/>
        </authorList>
    </citation>
    <scope>NUCLEOTIDE SEQUENCE [LARGE SCALE GENOMIC DNA]</scope>
    <source>
        <strain evidence="1 2">VanAntwerpen02</strain>
    </source>
</reference>
<keyword evidence="2" id="KW-1185">Reference proteome</keyword>
<gene>
    <name evidence="1" type="ORF">AS888_02835</name>
</gene>
<dbReference type="NCBIfam" id="TIGR02833">
    <property type="entry name" value="spore_III_AB"/>
    <property type="match status" value="1"/>
</dbReference>
<evidence type="ECO:0000313" key="2">
    <source>
        <dbReference type="Proteomes" id="UP000064189"/>
    </source>
</evidence>
<dbReference type="RefSeq" id="WP_061144415.1">
    <property type="nucleotide sequence ID" value="NZ_LNNH01000055.1"/>
</dbReference>
<dbReference type="InterPro" id="IPR014198">
    <property type="entry name" value="Spore_III_AB"/>
</dbReference>
<proteinExistence type="predicted"/>
<dbReference type="EMBL" id="LNNH01000055">
    <property type="protein sequence ID" value="KWW11478.1"/>
    <property type="molecule type" value="Genomic_DNA"/>
</dbReference>
<comment type="caution">
    <text evidence="1">The sequence shown here is derived from an EMBL/GenBank/DDBJ whole genome shotgun (WGS) entry which is preliminary data.</text>
</comment>
<evidence type="ECO:0000313" key="1">
    <source>
        <dbReference type="EMBL" id="KWW11478.1"/>
    </source>
</evidence>
<accession>A0A125QR20</accession>
<dbReference type="AlphaFoldDB" id="A0A125QR20"/>
<dbReference type="PIRSF" id="PIRSF021435">
    <property type="entry name" value="SpoIIIAB"/>
    <property type="match status" value="1"/>
</dbReference>
<dbReference type="Pfam" id="PF09548">
    <property type="entry name" value="Spore_III_AB"/>
    <property type="match status" value="1"/>
</dbReference>